<feature type="transmembrane region" description="Helical" evidence="1">
    <location>
        <begin position="342"/>
        <end position="362"/>
    </location>
</feature>
<feature type="transmembrane region" description="Helical" evidence="1">
    <location>
        <begin position="206"/>
        <end position="231"/>
    </location>
</feature>
<protein>
    <submittedName>
        <fullName evidence="2">Uncharacterized protein</fullName>
    </submittedName>
</protein>
<proteinExistence type="predicted"/>
<keyword evidence="1" id="KW-0812">Transmembrane</keyword>
<dbReference type="Gene3D" id="1.20.210.10">
    <property type="entry name" value="Cytochrome c oxidase-like, subunit I domain"/>
    <property type="match status" value="1"/>
</dbReference>
<dbReference type="InterPro" id="IPR036927">
    <property type="entry name" value="Cyt_c_oxase-like_su1_sf"/>
</dbReference>
<keyword evidence="1" id="KW-0472">Membrane</keyword>
<feature type="transmembrane region" description="Helical" evidence="1">
    <location>
        <begin position="80"/>
        <end position="100"/>
    </location>
</feature>
<organism evidence="2 3">
    <name type="scientific">Candidatus Trichorickettsia mobilis</name>
    <dbReference type="NCBI Taxonomy" id="1346319"/>
    <lineage>
        <taxon>Bacteria</taxon>
        <taxon>Pseudomonadati</taxon>
        <taxon>Pseudomonadota</taxon>
        <taxon>Alphaproteobacteria</taxon>
        <taxon>Rickettsiales</taxon>
        <taxon>Rickettsiaceae</taxon>
        <taxon>Rickettsieae</taxon>
        <taxon>Candidatus Trichorickettsia</taxon>
    </lineage>
</organism>
<feature type="transmembrane region" description="Helical" evidence="1">
    <location>
        <begin position="282"/>
        <end position="300"/>
    </location>
</feature>
<dbReference type="EMBL" id="CP112932">
    <property type="protein sequence ID" value="WPY00475.1"/>
    <property type="molecule type" value="Genomic_DNA"/>
</dbReference>
<feature type="transmembrane region" description="Helical" evidence="1">
    <location>
        <begin position="417"/>
        <end position="441"/>
    </location>
</feature>
<dbReference type="Proteomes" id="UP001326613">
    <property type="component" value="Chromosome"/>
</dbReference>
<dbReference type="RefSeq" id="WP_323738538.1">
    <property type="nucleotide sequence ID" value="NZ_CP112932.1"/>
</dbReference>
<reference evidence="2 3" key="1">
    <citation type="submission" date="2022-10" db="EMBL/GenBank/DDBJ databases">
        <title>Host association and intracellularity evolved multiple times independently in the Rickettsiales.</title>
        <authorList>
            <person name="Castelli M."/>
            <person name="Nardi T."/>
            <person name="Gammuto L."/>
            <person name="Bellinzona G."/>
            <person name="Sabaneyeva E."/>
            <person name="Potekhin A."/>
            <person name="Serra V."/>
            <person name="Petroni G."/>
            <person name="Sassera D."/>
        </authorList>
    </citation>
    <scope>NUCLEOTIDE SEQUENCE [LARGE SCALE GENOMIC DNA]</scope>
    <source>
        <strain evidence="2 3">Kr 154-4</strain>
    </source>
</reference>
<evidence type="ECO:0000313" key="3">
    <source>
        <dbReference type="Proteomes" id="UP001326613"/>
    </source>
</evidence>
<keyword evidence="3" id="KW-1185">Reference proteome</keyword>
<feature type="transmembrane region" description="Helical" evidence="1">
    <location>
        <begin position="243"/>
        <end position="262"/>
    </location>
</feature>
<evidence type="ECO:0000313" key="2">
    <source>
        <dbReference type="EMBL" id="WPY00475.1"/>
    </source>
</evidence>
<feature type="transmembrane region" description="Helical" evidence="1">
    <location>
        <begin position="12"/>
        <end position="33"/>
    </location>
</feature>
<accession>A0ABZ0UTF4</accession>
<sequence>MTKLLSNNIAIGWLRNGIIALGFAGIYSIVLVILRTPQLAWLIENTAIFKSTLIVHVNLSVLVWLLSVVCIIWSDQIKHIFLGEICLYTALAGTIMITISPFCGSSTPIMNNYIPMLENIIFVIGLSLFGSAVLIFAANNLYEHSSILFRDFYQGTNYETLFLKFAAWSASIIFIAVWHCFVQSYLALRKVIDLVAMELEFYYELLYWSGGHLLQFLFCQILIVVWIVLSSRLWHRETIFTRLYLYLLVLNCVLAITGLMGHHLYDIIDAEFKIYYTNHMRYLGGIVPAMSLILLAYETFTQKIKVSSHSYIAASIICSSLLFLFGGLIGLLIKGVNVSIPAHYHGSIVAITIAFMGFAYFLCITTQKTTDTSLLKKMNYQIYTITLGQALHIGGLAIAGGYGVLRKTPGVELELSAYLAMGMVGIGGIIAIVGGLMFVVICGKNLFYRVPNFKE</sequence>
<feature type="transmembrane region" description="Helical" evidence="1">
    <location>
        <begin position="120"/>
        <end position="142"/>
    </location>
</feature>
<keyword evidence="1" id="KW-1133">Transmembrane helix</keyword>
<feature type="transmembrane region" description="Helical" evidence="1">
    <location>
        <begin position="53"/>
        <end position="73"/>
    </location>
</feature>
<feature type="transmembrane region" description="Helical" evidence="1">
    <location>
        <begin position="382"/>
        <end position="405"/>
    </location>
</feature>
<dbReference type="SUPFAM" id="SSF81442">
    <property type="entry name" value="Cytochrome c oxidase subunit I-like"/>
    <property type="match status" value="1"/>
</dbReference>
<feature type="transmembrane region" description="Helical" evidence="1">
    <location>
        <begin position="162"/>
        <end position="186"/>
    </location>
</feature>
<gene>
    <name evidence="2" type="ORF">Trichorick_00353</name>
</gene>
<feature type="transmembrane region" description="Helical" evidence="1">
    <location>
        <begin position="312"/>
        <end position="336"/>
    </location>
</feature>
<name>A0ABZ0UTF4_9RICK</name>
<evidence type="ECO:0000256" key="1">
    <source>
        <dbReference type="SAM" id="Phobius"/>
    </source>
</evidence>